<reference evidence="2" key="1">
    <citation type="submission" date="2018-02" db="EMBL/GenBank/DDBJ databases">
        <authorList>
            <person name="Clavel T."/>
            <person name="Strowig T."/>
        </authorList>
    </citation>
    <scope>NUCLEOTIDE SEQUENCE [LARGE SCALE GENOMIC DNA]</scope>
    <source>
        <strain evidence="2">DSM 100764</strain>
    </source>
</reference>
<dbReference type="EMBL" id="PUBV01000007">
    <property type="protein sequence ID" value="PWB08235.1"/>
    <property type="molecule type" value="Genomic_DNA"/>
</dbReference>
<sequence length="136" mass="15502">MAKFTGTKDEFIDLFGATLLTNAVKYYTRSIRKAGQCSHCGRQTELQAAHIKDTPGRIDIARDILERHYSTGGDTVEVDMQEFLERFYEAHLPLESHFIPLCDSCHKSYDIGAVRYRRPAGSNPFGRFGMPQKNRD</sequence>
<organism evidence="1 2">
    <name type="scientific">Paramuribaculum intestinale</name>
    <dbReference type="NCBI Taxonomy" id="2094151"/>
    <lineage>
        <taxon>Bacteria</taxon>
        <taxon>Pseudomonadati</taxon>
        <taxon>Bacteroidota</taxon>
        <taxon>Bacteroidia</taxon>
        <taxon>Bacteroidales</taxon>
        <taxon>Muribaculaceae</taxon>
        <taxon>Paramuribaculum</taxon>
    </lineage>
</organism>
<gene>
    <name evidence="1" type="ORF">C5O25_05205</name>
</gene>
<accession>A0A2V1IZ03</accession>
<dbReference type="RefSeq" id="WP_107035672.1">
    <property type="nucleotide sequence ID" value="NZ_CAOLHR010000029.1"/>
</dbReference>
<name>A0A2V1IZ03_9BACT</name>
<keyword evidence="2" id="KW-1185">Reference proteome</keyword>
<evidence type="ECO:0000313" key="2">
    <source>
        <dbReference type="Proteomes" id="UP000244925"/>
    </source>
</evidence>
<protein>
    <submittedName>
        <fullName evidence="1">Uncharacterized protein</fullName>
    </submittedName>
</protein>
<dbReference type="Proteomes" id="UP000244925">
    <property type="component" value="Unassembled WGS sequence"/>
</dbReference>
<dbReference type="GeneID" id="93425036"/>
<evidence type="ECO:0000313" key="1">
    <source>
        <dbReference type="EMBL" id="PWB08235.1"/>
    </source>
</evidence>
<comment type="caution">
    <text evidence="1">The sequence shown here is derived from an EMBL/GenBank/DDBJ whole genome shotgun (WGS) entry which is preliminary data.</text>
</comment>
<proteinExistence type="predicted"/>
<dbReference type="AlphaFoldDB" id="A0A2V1IZ03"/>